<sequence>MAIEIKKLIIKTVIEPKNTVPAQQGSPEDFARMKARLLKECHQMIQDSLRWEKER</sequence>
<reference evidence="1" key="1">
    <citation type="journal article" date="2024" name="Syst. Appl. Microbiol.">
        <title>First single-strain enrichments of Electrothrix cable bacteria, description of E. aestuarii sp. nov. and E. rattekaaiensis sp. nov., and proposal of a cable bacteria taxonomy following the rules of the SeqCode.</title>
        <authorList>
            <person name="Plum-Jensen L.E."/>
            <person name="Schramm A."/>
            <person name="Marshall I.P.G."/>
        </authorList>
    </citation>
    <scope>NUCLEOTIDE SEQUENCE</scope>
    <source>
        <strain evidence="1">Rat1</strain>
    </source>
</reference>
<proteinExistence type="predicted"/>
<dbReference type="EMBL" id="CP159373">
    <property type="protein sequence ID" value="XCN73114.1"/>
    <property type="molecule type" value="Genomic_DNA"/>
</dbReference>
<name>A0AAU8LV76_9BACT</name>
<dbReference type="InterPro" id="IPR045459">
    <property type="entry name" value="DUF5908"/>
</dbReference>
<dbReference type="KEGG" id="eaj:Q3M24_23065"/>
<gene>
    <name evidence="1" type="ORF">Q3M24_23065</name>
</gene>
<accession>A0AAU8LV76</accession>
<evidence type="ECO:0000313" key="1">
    <source>
        <dbReference type="EMBL" id="XCN73114.1"/>
    </source>
</evidence>
<reference evidence="1" key="2">
    <citation type="submission" date="2024-06" db="EMBL/GenBank/DDBJ databases">
        <authorList>
            <person name="Plum-Jensen L.E."/>
            <person name="Schramm A."/>
            <person name="Marshall I.P.G."/>
        </authorList>
    </citation>
    <scope>NUCLEOTIDE SEQUENCE</scope>
    <source>
        <strain evidence="1">Rat1</strain>
    </source>
</reference>
<dbReference type="AlphaFoldDB" id="A0AAU8LV76"/>
<dbReference type="Pfam" id="PF19265">
    <property type="entry name" value="DUF5908"/>
    <property type="match status" value="1"/>
</dbReference>
<organism evidence="1">
    <name type="scientific">Candidatus Electrothrix aestuarii</name>
    <dbReference type="NCBI Taxonomy" id="3062594"/>
    <lineage>
        <taxon>Bacteria</taxon>
        <taxon>Pseudomonadati</taxon>
        <taxon>Thermodesulfobacteriota</taxon>
        <taxon>Desulfobulbia</taxon>
        <taxon>Desulfobulbales</taxon>
        <taxon>Desulfobulbaceae</taxon>
        <taxon>Candidatus Electrothrix</taxon>
    </lineage>
</organism>
<protein>
    <submittedName>
        <fullName evidence="1">DUF5908 family protein</fullName>
    </submittedName>
</protein>